<reference evidence="1" key="1">
    <citation type="journal article" date="2021" name="Proc. Natl. Acad. Sci. U.S.A.">
        <title>A Catalog of Tens of Thousands of Viruses from Human Metagenomes Reveals Hidden Associations with Chronic Diseases.</title>
        <authorList>
            <person name="Tisza M.J."/>
            <person name="Buck C.B."/>
        </authorList>
    </citation>
    <scope>NUCLEOTIDE SEQUENCE</scope>
    <source>
        <strain evidence="1">CtKpL5</strain>
    </source>
</reference>
<dbReference type="EMBL" id="BK032861">
    <property type="protein sequence ID" value="DAF64465.1"/>
    <property type="molecule type" value="Genomic_DNA"/>
</dbReference>
<evidence type="ECO:0000313" key="1">
    <source>
        <dbReference type="EMBL" id="DAF64465.1"/>
    </source>
</evidence>
<proteinExistence type="predicted"/>
<sequence length="40" mass="4771">MLLTFFYPCPCVWTRAFVVASGFWHFFGRNEVAQRTNVDR</sequence>
<name>A0A8S5TMW5_9VIRU</name>
<protein>
    <submittedName>
        <fullName evidence="1">Uncharacterized protein</fullName>
    </submittedName>
</protein>
<organism evidence="1">
    <name type="scientific">Phage sp. ctKpL5</name>
    <dbReference type="NCBI Taxonomy" id="2828004"/>
    <lineage>
        <taxon>Viruses</taxon>
    </lineage>
</organism>
<accession>A0A8S5TMW5</accession>